<evidence type="ECO:0000259" key="11">
    <source>
        <dbReference type="PROSITE" id="PS51296"/>
    </source>
</evidence>
<keyword evidence="3" id="KW-0479">Metal-binding</keyword>
<dbReference type="RefSeq" id="WP_015793559.1">
    <property type="nucleotide sequence ID" value="NC_013131.1"/>
</dbReference>
<dbReference type="SUPFAM" id="SSF50022">
    <property type="entry name" value="ISP domain"/>
    <property type="match status" value="1"/>
</dbReference>
<dbReference type="STRING" id="479433.Caci_4970"/>
<dbReference type="Proteomes" id="UP000000851">
    <property type="component" value="Chromosome"/>
</dbReference>
<dbReference type="KEGG" id="cai:Caci_4970"/>
<proteinExistence type="predicted"/>
<evidence type="ECO:0000256" key="2">
    <source>
        <dbReference type="ARBA" id="ARBA00022714"/>
    </source>
</evidence>
<dbReference type="GO" id="GO:0016042">
    <property type="term" value="P:lipid catabolic process"/>
    <property type="evidence" value="ECO:0007669"/>
    <property type="project" value="UniProtKB-KW"/>
</dbReference>
<organism evidence="12 13">
    <name type="scientific">Catenulispora acidiphila (strain DSM 44928 / JCM 14897 / NBRC 102108 / NRRL B-24433 / ID139908)</name>
    <dbReference type="NCBI Taxonomy" id="479433"/>
    <lineage>
        <taxon>Bacteria</taxon>
        <taxon>Bacillati</taxon>
        <taxon>Actinomycetota</taxon>
        <taxon>Actinomycetes</taxon>
        <taxon>Catenulisporales</taxon>
        <taxon>Catenulisporaceae</taxon>
        <taxon>Catenulispora</taxon>
    </lineage>
</organism>
<evidence type="ECO:0000313" key="13">
    <source>
        <dbReference type="Proteomes" id="UP000000851"/>
    </source>
</evidence>
<feature type="domain" description="Rieske" evidence="11">
    <location>
        <begin position="19"/>
        <end position="121"/>
    </location>
</feature>
<evidence type="ECO:0000256" key="7">
    <source>
        <dbReference type="ARBA" id="ARBA00023014"/>
    </source>
</evidence>
<dbReference type="InterPro" id="IPR045605">
    <property type="entry name" value="KshA-like_C"/>
</dbReference>
<dbReference type="HOGENOM" id="CLU_037178_1_1_11"/>
<dbReference type="InParanoid" id="C7Q394"/>
<dbReference type="PROSITE" id="PS51296">
    <property type="entry name" value="RIESKE"/>
    <property type="match status" value="1"/>
</dbReference>
<dbReference type="InterPro" id="IPR017941">
    <property type="entry name" value="Rieske_2Fe-2S"/>
</dbReference>
<evidence type="ECO:0000256" key="3">
    <source>
        <dbReference type="ARBA" id="ARBA00022723"/>
    </source>
</evidence>
<dbReference type="PANTHER" id="PTHR21266:SF60">
    <property type="entry name" value="3-KETOSTEROID-9-ALPHA-MONOOXYGENASE, OXYGENASE COMPONENT"/>
    <property type="match status" value="1"/>
</dbReference>
<dbReference type="GO" id="GO:0046872">
    <property type="term" value="F:metal ion binding"/>
    <property type="evidence" value="ECO:0007669"/>
    <property type="project" value="UniProtKB-KW"/>
</dbReference>
<keyword evidence="4" id="KW-0442">Lipid degradation</keyword>
<dbReference type="eggNOG" id="COG4638">
    <property type="taxonomic scope" value="Bacteria"/>
</dbReference>
<reference evidence="12 13" key="1">
    <citation type="journal article" date="2009" name="Stand. Genomic Sci.">
        <title>Complete genome sequence of Catenulispora acidiphila type strain (ID 139908).</title>
        <authorList>
            <person name="Copeland A."/>
            <person name="Lapidus A."/>
            <person name="Glavina Del Rio T."/>
            <person name="Nolan M."/>
            <person name="Lucas S."/>
            <person name="Chen F."/>
            <person name="Tice H."/>
            <person name="Cheng J.F."/>
            <person name="Bruce D."/>
            <person name="Goodwin L."/>
            <person name="Pitluck S."/>
            <person name="Mikhailova N."/>
            <person name="Pati A."/>
            <person name="Ivanova N."/>
            <person name="Mavromatis K."/>
            <person name="Chen A."/>
            <person name="Palaniappan K."/>
            <person name="Chain P."/>
            <person name="Land M."/>
            <person name="Hauser L."/>
            <person name="Chang Y.J."/>
            <person name="Jeffries C.D."/>
            <person name="Chertkov O."/>
            <person name="Brettin T."/>
            <person name="Detter J.C."/>
            <person name="Han C."/>
            <person name="Ali Z."/>
            <person name="Tindall B.J."/>
            <person name="Goker M."/>
            <person name="Bristow J."/>
            <person name="Eisen J.A."/>
            <person name="Markowitz V."/>
            <person name="Hugenholtz P."/>
            <person name="Kyrpides N.C."/>
            <person name="Klenk H.P."/>
        </authorList>
    </citation>
    <scope>NUCLEOTIDE SEQUENCE [LARGE SCALE GENOMIC DNA]</scope>
    <source>
        <strain evidence="13">DSM 44928 / JCM 14897 / NBRC 102108 / NRRL B-24433 / ID139908</strain>
    </source>
</reference>
<comment type="cofactor">
    <cofactor evidence="1">
        <name>Fe cation</name>
        <dbReference type="ChEBI" id="CHEBI:24875"/>
    </cofactor>
</comment>
<dbReference type="GO" id="GO:0051537">
    <property type="term" value="F:2 iron, 2 sulfur cluster binding"/>
    <property type="evidence" value="ECO:0007669"/>
    <property type="project" value="UniProtKB-KW"/>
</dbReference>
<dbReference type="InterPro" id="IPR050584">
    <property type="entry name" value="Cholesterol_7-desaturase"/>
</dbReference>
<keyword evidence="8" id="KW-0443">Lipid metabolism</keyword>
<evidence type="ECO:0000256" key="6">
    <source>
        <dbReference type="ARBA" id="ARBA00023004"/>
    </source>
</evidence>
<evidence type="ECO:0000256" key="8">
    <source>
        <dbReference type="ARBA" id="ARBA00023221"/>
    </source>
</evidence>
<evidence type="ECO:0000256" key="4">
    <source>
        <dbReference type="ARBA" id="ARBA00022963"/>
    </source>
</evidence>
<evidence type="ECO:0000256" key="10">
    <source>
        <dbReference type="ARBA" id="ARBA00046982"/>
    </source>
</evidence>
<dbReference type="SUPFAM" id="SSF55961">
    <property type="entry name" value="Bet v1-like"/>
    <property type="match status" value="1"/>
</dbReference>
<comment type="subunit">
    <text evidence="10">Homotrimer. The two-component system 3-ketosteroid-9-alpha-monooxygenase is composed of an oxygenase component KshA and a reductase component KshB.</text>
</comment>
<evidence type="ECO:0000256" key="1">
    <source>
        <dbReference type="ARBA" id="ARBA00001962"/>
    </source>
</evidence>
<keyword evidence="6" id="KW-0408">Iron</keyword>
<dbReference type="GO" id="GO:0004497">
    <property type="term" value="F:monooxygenase activity"/>
    <property type="evidence" value="ECO:0007669"/>
    <property type="project" value="UniProtKB-ARBA"/>
</dbReference>
<name>C7Q394_CATAD</name>
<dbReference type="GO" id="GO:0016705">
    <property type="term" value="F:oxidoreductase activity, acting on paired donors, with incorporation or reduction of molecular oxygen"/>
    <property type="evidence" value="ECO:0007669"/>
    <property type="project" value="UniProtKB-ARBA"/>
</dbReference>
<sequence>MTREVTGASAEPHQHPWGWYPVAFSREVTSGKVISRKFAESEIVIYRTETGRAHIVSPYCPHLGAHMGGARVDRELLVCPFHAFAFAPDGRCVRTGYGTPPPRGAQLTSTPVRERNGFIFAWHHQNGSPPSWEVEPFDFSGCGRGAVWSRTFQGNQIDFLENTADIGHFSTLHHVQATLVGTPRMDGHRYATDIDLSGFYRSELVTHAHVEVFGLGYVTVRFDMPKLGISAIEFAGLTPEGGGAMTLRRITHGRLAGTRLPRAAAWARRPASDLLGFALKVAGNSQVTADVRMWSRRVVTETPKLAQGDGPIAPARRWAQRFYQEQEA</sequence>
<keyword evidence="2" id="KW-0001">2Fe-2S</keyword>
<keyword evidence="5" id="KW-0560">Oxidoreductase</keyword>
<dbReference type="AlphaFoldDB" id="C7Q394"/>
<keyword evidence="8" id="KW-0753">Steroid metabolism</keyword>
<accession>C7Q394</accession>
<dbReference type="InterPro" id="IPR036922">
    <property type="entry name" value="Rieske_2Fe-2S_sf"/>
</dbReference>
<dbReference type="Pfam" id="PF19298">
    <property type="entry name" value="KshA_C"/>
    <property type="match status" value="1"/>
</dbReference>
<dbReference type="Pfam" id="PF00355">
    <property type="entry name" value="Rieske"/>
    <property type="match status" value="1"/>
</dbReference>
<gene>
    <name evidence="12" type="ordered locus">Caci_4970</name>
</gene>
<dbReference type="GO" id="GO:0008203">
    <property type="term" value="P:cholesterol metabolic process"/>
    <property type="evidence" value="ECO:0007669"/>
    <property type="project" value="InterPro"/>
</dbReference>
<dbReference type="CDD" id="cd03469">
    <property type="entry name" value="Rieske_RO_Alpha_N"/>
    <property type="match status" value="1"/>
</dbReference>
<dbReference type="OrthoDB" id="5243643at2"/>
<protein>
    <recommendedName>
        <fullName evidence="9">Rieske-type oxygenase</fullName>
    </recommendedName>
</protein>
<dbReference type="FunCoup" id="C7Q394">
    <property type="interactions" value="7"/>
</dbReference>
<evidence type="ECO:0000256" key="5">
    <source>
        <dbReference type="ARBA" id="ARBA00023002"/>
    </source>
</evidence>
<keyword evidence="13" id="KW-1185">Reference proteome</keyword>
<dbReference type="Gene3D" id="3.90.380.10">
    <property type="entry name" value="Naphthalene 1,2-dioxygenase Alpha Subunit, Chain A, domain 1"/>
    <property type="match status" value="1"/>
</dbReference>
<evidence type="ECO:0000313" key="12">
    <source>
        <dbReference type="EMBL" id="ACU73830.1"/>
    </source>
</evidence>
<dbReference type="PANTHER" id="PTHR21266">
    <property type="entry name" value="IRON-SULFUR DOMAIN CONTAINING PROTEIN"/>
    <property type="match status" value="1"/>
</dbReference>
<evidence type="ECO:0000256" key="9">
    <source>
        <dbReference type="ARBA" id="ARBA00030944"/>
    </source>
</evidence>
<keyword evidence="7" id="KW-0411">Iron-sulfur</keyword>
<dbReference type="EMBL" id="CP001700">
    <property type="protein sequence ID" value="ACU73830.1"/>
    <property type="molecule type" value="Genomic_DNA"/>
</dbReference>
<dbReference type="Gene3D" id="2.102.10.10">
    <property type="entry name" value="Rieske [2Fe-2S] iron-sulphur domain"/>
    <property type="match status" value="1"/>
</dbReference>